<dbReference type="PANTHER" id="PTHR33678">
    <property type="entry name" value="BLL1576 PROTEIN"/>
    <property type="match status" value="1"/>
</dbReference>
<dbReference type="InterPro" id="IPR052344">
    <property type="entry name" value="Transposase-related"/>
</dbReference>
<feature type="region of interest" description="Disordered" evidence="1">
    <location>
        <begin position="191"/>
        <end position="224"/>
    </location>
</feature>
<keyword evidence="5" id="KW-1185">Reference proteome</keyword>
<reference evidence="4 5" key="1">
    <citation type="submission" date="2019-08" db="EMBL/GenBank/DDBJ databases">
        <title>Deep-cultivation of Planctomycetes and their phenomic and genomic characterization uncovers novel biology.</title>
        <authorList>
            <person name="Wiegand S."/>
            <person name="Jogler M."/>
            <person name="Boedeker C."/>
            <person name="Pinto D."/>
            <person name="Vollmers J."/>
            <person name="Rivas-Marin E."/>
            <person name="Kohn T."/>
            <person name="Peeters S.H."/>
            <person name="Heuer A."/>
            <person name="Rast P."/>
            <person name="Oberbeckmann S."/>
            <person name="Bunk B."/>
            <person name="Jeske O."/>
            <person name="Meyerdierks A."/>
            <person name="Storesund J.E."/>
            <person name="Kallscheuer N."/>
            <person name="Luecker S."/>
            <person name="Lage O.M."/>
            <person name="Pohl T."/>
            <person name="Merkel B.J."/>
            <person name="Hornburger P."/>
            <person name="Mueller R.-W."/>
            <person name="Bruemmer F."/>
            <person name="Labrenz M."/>
            <person name="Spormann A.M."/>
            <person name="Op den Camp H."/>
            <person name="Overmann J."/>
            <person name="Amann R."/>
            <person name="Jetten M.S.M."/>
            <person name="Mascher T."/>
            <person name="Medema M.H."/>
            <person name="Devos D.P."/>
            <person name="Kaster A.-K."/>
            <person name="Ovreas L."/>
            <person name="Rohde M."/>
            <person name="Galperin M.Y."/>
            <person name="Jogler C."/>
        </authorList>
    </citation>
    <scope>NUCLEOTIDE SEQUENCE [LARGE SCALE GENOMIC DNA]</scope>
    <source>
        <strain evidence="4 5">OJF2</strain>
    </source>
</reference>
<proteinExistence type="predicted"/>
<feature type="domain" description="Transposase IS66 C-terminal" evidence="3">
    <location>
        <begin position="143"/>
        <end position="179"/>
    </location>
</feature>
<accession>A0A5B9W4G1</accession>
<sequence length="224" mass="24499">MIEVACWAHARRKFYEARTSAPLPAHAALARIRRLYAIETAGATLSAEDRQALRQRESVPRLTAFGEWLTEQERHALPKSPIGQAIAYTQSNWAAPCRHPGHGGLSIDNNLAERMLRAQAIGRRNWTFLGSDRGGRTAAVLYSLTGTCRHHDIDPFAYLQDVLRRLPSLPADQLEGLLPDVCFASHPAAPEGGRMKPASRAEGVACVSVGSPPRGGRGLRRRPG</sequence>
<evidence type="ECO:0000259" key="2">
    <source>
        <dbReference type="Pfam" id="PF03050"/>
    </source>
</evidence>
<feature type="domain" description="Transposase IS66 central" evidence="2">
    <location>
        <begin position="2"/>
        <end position="136"/>
    </location>
</feature>
<gene>
    <name evidence="4" type="ORF">OJF2_40340</name>
</gene>
<dbReference type="Pfam" id="PF03050">
    <property type="entry name" value="DDE_Tnp_IS66"/>
    <property type="match status" value="1"/>
</dbReference>
<dbReference type="KEGG" id="agv:OJF2_40340"/>
<dbReference type="Pfam" id="PF13817">
    <property type="entry name" value="DDE_Tnp_IS66_C"/>
    <property type="match status" value="1"/>
</dbReference>
<dbReference type="InterPro" id="IPR039552">
    <property type="entry name" value="IS66_C"/>
</dbReference>
<name>A0A5B9W4G1_9BACT</name>
<evidence type="ECO:0000313" key="5">
    <source>
        <dbReference type="Proteomes" id="UP000324233"/>
    </source>
</evidence>
<evidence type="ECO:0000313" key="4">
    <source>
        <dbReference type="EMBL" id="QEH35482.1"/>
    </source>
</evidence>
<dbReference type="AlphaFoldDB" id="A0A5B9W4G1"/>
<dbReference type="EMBL" id="CP042997">
    <property type="protein sequence ID" value="QEH35482.1"/>
    <property type="molecule type" value="Genomic_DNA"/>
</dbReference>
<dbReference type="InterPro" id="IPR004291">
    <property type="entry name" value="Transposase_IS66_central"/>
</dbReference>
<evidence type="ECO:0000256" key="1">
    <source>
        <dbReference type="SAM" id="MobiDB-lite"/>
    </source>
</evidence>
<organism evidence="4 5">
    <name type="scientific">Aquisphaera giovannonii</name>
    <dbReference type="NCBI Taxonomy" id="406548"/>
    <lineage>
        <taxon>Bacteria</taxon>
        <taxon>Pseudomonadati</taxon>
        <taxon>Planctomycetota</taxon>
        <taxon>Planctomycetia</taxon>
        <taxon>Isosphaerales</taxon>
        <taxon>Isosphaeraceae</taxon>
        <taxon>Aquisphaera</taxon>
    </lineage>
</organism>
<dbReference type="Proteomes" id="UP000324233">
    <property type="component" value="Chromosome"/>
</dbReference>
<evidence type="ECO:0000259" key="3">
    <source>
        <dbReference type="Pfam" id="PF13817"/>
    </source>
</evidence>
<dbReference type="PANTHER" id="PTHR33678:SF1">
    <property type="entry name" value="BLL1576 PROTEIN"/>
    <property type="match status" value="1"/>
</dbReference>
<protein>
    <submittedName>
        <fullName evidence="4">Transposase IS66 family protein</fullName>
    </submittedName>
</protein>